<dbReference type="RefSeq" id="WP_067980058.1">
    <property type="nucleotide sequence ID" value="NZ_CP014163.1"/>
</dbReference>
<dbReference type="AlphaFoldDB" id="A0A0X8FLX6"/>
<keyword evidence="2 4" id="KW-0963">Cytoplasm</keyword>
<dbReference type="PIRSF" id="PIRSF002736">
    <property type="entry name" value="Citrt_lyas_gamma"/>
    <property type="match status" value="1"/>
</dbReference>
<dbReference type="OrthoDB" id="1120942at2"/>
<dbReference type="KEGG" id="auh:AWM75_07045"/>
<dbReference type="GO" id="GO:0005737">
    <property type="term" value="C:cytoplasm"/>
    <property type="evidence" value="ECO:0007669"/>
    <property type="project" value="UniProtKB-SubCell"/>
</dbReference>
<feature type="modified residue" description="O-(phosphoribosyl dephospho-coenzyme A)serine" evidence="4">
    <location>
        <position position="14"/>
    </location>
</feature>
<name>A0A0X8FLX6_9LACT</name>
<evidence type="ECO:0000256" key="4">
    <source>
        <dbReference type="HAMAP-Rule" id="MF_00805"/>
    </source>
</evidence>
<evidence type="ECO:0000256" key="3">
    <source>
        <dbReference type="ARBA" id="ARBA00022553"/>
    </source>
</evidence>
<dbReference type="InterPro" id="IPR006495">
    <property type="entry name" value="CitD"/>
</dbReference>
<dbReference type="STRING" id="128944.AWM75_07045"/>
<reference evidence="5 6" key="1">
    <citation type="journal article" date="2016" name="Genome Announc.">
        <title>Complete Genome Sequences of Aerococcus christensenii CCUG 28831T, Aerococcus sanguinicola CCUG 43001T, Aerococcus urinae CCUG 36881T, Aerococcus urinaeequi CCUG 28094T, Aerococcus urinaehominis CCUG 42038 BT, and Aerococcus viridans CCUG 4311T.</title>
        <authorList>
            <person name="Carkaci D."/>
            <person name="Dargis R."/>
            <person name="Nielsen X.C."/>
            <person name="Skovgaard O."/>
            <person name="Fuursted K."/>
            <person name="Christensen J.J."/>
        </authorList>
    </citation>
    <scope>NUCLEOTIDE SEQUENCE [LARGE SCALE GENOMIC DNA]</scope>
    <source>
        <strain evidence="5 6">CCUG42038B</strain>
    </source>
</reference>
<evidence type="ECO:0000313" key="6">
    <source>
        <dbReference type="Proteomes" id="UP000062260"/>
    </source>
</evidence>
<comment type="function">
    <text evidence="4">Covalent carrier of the coenzyme of citrate lyase.</text>
</comment>
<keyword evidence="6" id="KW-1185">Reference proteome</keyword>
<dbReference type="GO" id="GO:0016829">
    <property type="term" value="F:lyase activity"/>
    <property type="evidence" value="ECO:0007669"/>
    <property type="project" value="UniProtKB-KW"/>
</dbReference>
<sequence length="97" mass="10890">MELKHQAIAGTLESSDIQVIVEPHDQREINLTSSVIDQFGDQIYQTIEKTLDNLEIQGVKLTADDHGALDCTIRSRVQTAVFRALDQDKDLPWGTKI</sequence>
<dbReference type="NCBIfam" id="TIGR01608">
    <property type="entry name" value="citD"/>
    <property type="match status" value="1"/>
</dbReference>
<evidence type="ECO:0000256" key="2">
    <source>
        <dbReference type="ARBA" id="ARBA00022490"/>
    </source>
</evidence>
<protein>
    <recommendedName>
        <fullName evidence="4">Citrate lyase acyl carrier protein</fullName>
    </recommendedName>
    <alternativeName>
        <fullName evidence="4">Citrate lyase gamma chain</fullName>
    </alternativeName>
</protein>
<comment type="similarity">
    <text evidence="4">Belongs to the CitD family.</text>
</comment>
<evidence type="ECO:0000256" key="1">
    <source>
        <dbReference type="ARBA" id="ARBA00004496"/>
    </source>
</evidence>
<comment type="subcellular location">
    <subcellularLocation>
        <location evidence="1 4">Cytoplasm</location>
    </subcellularLocation>
</comment>
<reference evidence="6" key="2">
    <citation type="submission" date="2016-01" db="EMBL/GenBank/DDBJ databases">
        <title>Six Aerococcus type strain genome sequencing and assembly using PacBio and Illumina Hiseq.</title>
        <authorList>
            <person name="Carkaci D."/>
            <person name="Dargis R."/>
            <person name="Nielsen X.C."/>
            <person name="Skovgaard O."/>
            <person name="Fuursted K."/>
            <person name="Christensen J.J."/>
        </authorList>
    </citation>
    <scope>NUCLEOTIDE SEQUENCE [LARGE SCALE GENOMIC DNA]</scope>
    <source>
        <strain evidence="6">CCUG42038B</strain>
    </source>
</reference>
<comment type="subunit">
    <text evidence="4">Oligomer with a subunit composition of (alpha,beta,gamma)6.</text>
</comment>
<accession>A0A0X8FLX6</accession>
<dbReference type="NCBIfam" id="NF009726">
    <property type="entry name" value="PRK13253.1"/>
    <property type="match status" value="1"/>
</dbReference>
<proteinExistence type="inferred from homology"/>
<dbReference type="Proteomes" id="UP000062260">
    <property type="component" value="Chromosome"/>
</dbReference>
<dbReference type="HAMAP" id="MF_00805">
    <property type="entry name" value="CitD"/>
    <property type="match status" value="1"/>
</dbReference>
<dbReference type="InterPro" id="IPR023439">
    <property type="entry name" value="Mal_deCO2ase/Cit_lyase_ACP"/>
</dbReference>
<organism evidence="5 6">
    <name type="scientific">Aerococcus urinaehominis</name>
    <dbReference type="NCBI Taxonomy" id="128944"/>
    <lineage>
        <taxon>Bacteria</taxon>
        <taxon>Bacillati</taxon>
        <taxon>Bacillota</taxon>
        <taxon>Bacilli</taxon>
        <taxon>Lactobacillales</taxon>
        <taxon>Aerococcaceae</taxon>
        <taxon>Aerococcus</taxon>
    </lineage>
</organism>
<dbReference type="EMBL" id="CP014163">
    <property type="protein sequence ID" value="AMB99733.1"/>
    <property type="molecule type" value="Genomic_DNA"/>
</dbReference>
<keyword evidence="5" id="KW-0456">Lyase</keyword>
<evidence type="ECO:0000313" key="5">
    <source>
        <dbReference type="EMBL" id="AMB99733.1"/>
    </source>
</evidence>
<dbReference type="Pfam" id="PF06857">
    <property type="entry name" value="ACP"/>
    <property type="match status" value="1"/>
</dbReference>
<keyword evidence="3 4" id="KW-0597">Phosphoprotein</keyword>
<gene>
    <name evidence="4" type="primary">citD</name>
    <name evidence="5" type="ORF">AWM75_07045</name>
</gene>